<dbReference type="CDD" id="cd05247">
    <property type="entry name" value="UDP_G4E_1_SDR_e"/>
    <property type="match status" value="1"/>
</dbReference>
<keyword evidence="7 9" id="KW-0520">NAD</keyword>
<gene>
    <name evidence="11" type="primary">galE</name>
    <name evidence="11" type="ORF">GCM10009115_17560</name>
</gene>
<dbReference type="SUPFAM" id="SSF51735">
    <property type="entry name" value="NAD(P)-binding Rossmann-fold domains"/>
    <property type="match status" value="1"/>
</dbReference>
<evidence type="ECO:0000256" key="1">
    <source>
        <dbReference type="ARBA" id="ARBA00000083"/>
    </source>
</evidence>
<evidence type="ECO:0000313" key="11">
    <source>
        <dbReference type="EMBL" id="GAA0864158.1"/>
    </source>
</evidence>
<evidence type="ECO:0000256" key="4">
    <source>
        <dbReference type="ARBA" id="ARBA00007637"/>
    </source>
</evidence>
<evidence type="ECO:0000256" key="9">
    <source>
        <dbReference type="RuleBase" id="RU366046"/>
    </source>
</evidence>
<dbReference type="InterPro" id="IPR036291">
    <property type="entry name" value="NAD(P)-bd_dom_sf"/>
</dbReference>
<proteinExistence type="inferred from homology"/>
<evidence type="ECO:0000256" key="6">
    <source>
        <dbReference type="ARBA" id="ARBA00018569"/>
    </source>
</evidence>
<feature type="domain" description="NAD(P)-binding" evidence="10">
    <location>
        <begin position="4"/>
        <end position="322"/>
    </location>
</feature>
<comment type="subunit">
    <text evidence="9">Homodimer.</text>
</comment>
<dbReference type="NCBIfam" id="NF007956">
    <property type="entry name" value="PRK10675.1"/>
    <property type="match status" value="1"/>
</dbReference>
<dbReference type="Gene3D" id="3.90.25.10">
    <property type="entry name" value="UDP-galactose 4-epimerase, domain 1"/>
    <property type="match status" value="1"/>
</dbReference>
<evidence type="ECO:0000256" key="5">
    <source>
        <dbReference type="ARBA" id="ARBA00013189"/>
    </source>
</evidence>
<name>A0ABN1M5C5_9SPHN</name>
<evidence type="ECO:0000256" key="7">
    <source>
        <dbReference type="ARBA" id="ARBA00023027"/>
    </source>
</evidence>
<dbReference type="PANTHER" id="PTHR43725:SF47">
    <property type="entry name" value="UDP-GLUCOSE 4-EPIMERASE"/>
    <property type="match status" value="1"/>
</dbReference>
<comment type="similarity">
    <text evidence="4 9">Belongs to the NAD(P)-dependent epimerase/dehydratase family.</text>
</comment>
<evidence type="ECO:0000256" key="3">
    <source>
        <dbReference type="ARBA" id="ARBA00004947"/>
    </source>
</evidence>
<dbReference type="InterPro" id="IPR005886">
    <property type="entry name" value="UDP_G4E"/>
</dbReference>
<protein>
    <recommendedName>
        <fullName evidence="6 9">UDP-glucose 4-epimerase</fullName>
        <ecNumber evidence="5 9">5.1.3.2</ecNumber>
    </recommendedName>
</protein>
<evidence type="ECO:0000256" key="8">
    <source>
        <dbReference type="ARBA" id="ARBA00023235"/>
    </source>
</evidence>
<dbReference type="Pfam" id="PF16363">
    <property type="entry name" value="GDP_Man_Dehyd"/>
    <property type="match status" value="1"/>
</dbReference>
<evidence type="ECO:0000313" key="12">
    <source>
        <dbReference type="Proteomes" id="UP001500738"/>
    </source>
</evidence>
<accession>A0ABN1M5C5</accession>
<comment type="caution">
    <text evidence="11">The sequence shown here is derived from an EMBL/GenBank/DDBJ whole genome shotgun (WGS) entry which is preliminary data.</text>
</comment>
<dbReference type="InterPro" id="IPR016040">
    <property type="entry name" value="NAD(P)-bd_dom"/>
</dbReference>
<sequence>MKLFVTGGAGYIGSHALVEFLSAGHDVCVYDNFCNSSPDALDEVRRLAGRDLQLVEGDLLDAARLTESLRDYAPDAVVHFAGLKAVGESSAKPLLYYRNNVCGSVNLLDAMNAAGCLRIVFSSSATVYGEALYLPFDEKHPIAPANPYGRTKAMIEDILRDWALATPGASAILLRYFNPVGAHESGRIGEDPRGVPNNLMPFIAQVAVGRRDALAIFGDDYDTRDGTGERDYIHVVDLAAAHLAALHYGATAPGCEAFNIGTGHGITVKELVAAYERACGHPLAVKIVARRPGDVAASYAATRKAEELMGWHARLGIDDMCASSWRWQSQNPDGFAGGD</sequence>
<dbReference type="EMBL" id="BAAAFE010000007">
    <property type="protein sequence ID" value="GAA0864158.1"/>
    <property type="molecule type" value="Genomic_DNA"/>
</dbReference>
<evidence type="ECO:0000256" key="2">
    <source>
        <dbReference type="ARBA" id="ARBA00001911"/>
    </source>
</evidence>
<keyword evidence="9" id="KW-0119">Carbohydrate metabolism</keyword>
<comment type="pathway">
    <text evidence="3 9">Carbohydrate metabolism; galactose metabolism.</text>
</comment>
<dbReference type="RefSeq" id="WP_215353256.1">
    <property type="nucleotide sequence ID" value="NZ_BAAAFE010000007.1"/>
</dbReference>
<dbReference type="PANTHER" id="PTHR43725">
    <property type="entry name" value="UDP-GLUCOSE 4-EPIMERASE"/>
    <property type="match status" value="1"/>
</dbReference>
<evidence type="ECO:0000259" key="10">
    <source>
        <dbReference type="Pfam" id="PF16363"/>
    </source>
</evidence>
<dbReference type="Gene3D" id="3.40.50.720">
    <property type="entry name" value="NAD(P)-binding Rossmann-like Domain"/>
    <property type="match status" value="1"/>
</dbReference>
<reference evidence="11 12" key="1">
    <citation type="journal article" date="2019" name="Int. J. Syst. Evol. Microbiol.">
        <title>The Global Catalogue of Microorganisms (GCM) 10K type strain sequencing project: providing services to taxonomists for standard genome sequencing and annotation.</title>
        <authorList>
            <consortium name="The Broad Institute Genomics Platform"/>
            <consortium name="The Broad Institute Genome Sequencing Center for Infectious Disease"/>
            <person name="Wu L."/>
            <person name="Ma J."/>
        </authorList>
    </citation>
    <scope>NUCLEOTIDE SEQUENCE [LARGE SCALE GENOMIC DNA]</scope>
    <source>
        <strain evidence="11 12">JCM 15910</strain>
    </source>
</reference>
<dbReference type="EC" id="5.1.3.2" evidence="5 9"/>
<comment type="cofactor">
    <cofactor evidence="2 9">
        <name>NAD(+)</name>
        <dbReference type="ChEBI" id="CHEBI:57540"/>
    </cofactor>
</comment>
<keyword evidence="12" id="KW-1185">Reference proteome</keyword>
<dbReference type="Proteomes" id="UP001500738">
    <property type="component" value="Unassembled WGS sequence"/>
</dbReference>
<keyword evidence="8 9" id="KW-0413">Isomerase</keyword>
<dbReference type="NCBIfam" id="TIGR01179">
    <property type="entry name" value="galE"/>
    <property type="match status" value="1"/>
</dbReference>
<comment type="catalytic activity">
    <reaction evidence="1 9">
        <text>UDP-alpha-D-glucose = UDP-alpha-D-galactose</text>
        <dbReference type="Rhea" id="RHEA:22168"/>
        <dbReference type="ChEBI" id="CHEBI:58885"/>
        <dbReference type="ChEBI" id="CHEBI:66914"/>
        <dbReference type="EC" id="5.1.3.2"/>
    </reaction>
</comment>
<organism evidence="11 12">
    <name type="scientific">Sphingopyxis soli</name>
    <dbReference type="NCBI Taxonomy" id="592051"/>
    <lineage>
        <taxon>Bacteria</taxon>
        <taxon>Pseudomonadati</taxon>
        <taxon>Pseudomonadota</taxon>
        <taxon>Alphaproteobacteria</taxon>
        <taxon>Sphingomonadales</taxon>
        <taxon>Sphingomonadaceae</taxon>
        <taxon>Sphingopyxis</taxon>
    </lineage>
</organism>